<feature type="region of interest" description="Disordered" evidence="1">
    <location>
        <begin position="1"/>
        <end position="22"/>
    </location>
</feature>
<keyword evidence="2" id="KW-0812">Transmembrane</keyword>
<dbReference type="RefSeq" id="WP_231581656.1">
    <property type="nucleotide sequence ID" value="NZ_JNBQ01000001.1"/>
</dbReference>
<feature type="transmembrane region" description="Helical" evidence="2">
    <location>
        <begin position="56"/>
        <end position="76"/>
    </location>
</feature>
<evidence type="ECO:0000313" key="3">
    <source>
        <dbReference type="EMBL" id="KLN36479.1"/>
    </source>
</evidence>
<keyword evidence="2" id="KW-0472">Membrane</keyword>
<organism evidence="3 4">
    <name type="scientific">Cellulosimicrobium funkei</name>
    <dbReference type="NCBI Taxonomy" id="264251"/>
    <lineage>
        <taxon>Bacteria</taxon>
        <taxon>Bacillati</taxon>
        <taxon>Actinomycetota</taxon>
        <taxon>Actinomycetes</taxon>
        <taxon>Micrococcales</taxon>
        <taxon>Promicromonosporaceae</taxon>
        <taxon>Cellulosimicrobium</taxon>
    </lineage>
</organism>
<gene>
    <name evidence="3" type="ORF">FB00_01115</name>
</gene>
<dbReference type="STRING" id="264251.FB00_01115"/>
<evidence type="ECO:0000313" key="4">
    <source>
        <dbReference type="Proteomes" id="UP000035265"/>
    </source>
</evidence>
<evidence type="ECO:0000256" key="2">
    <source>
        <dbReference type="SAM" id="Phobius"/>
    </source>
</evidence>
<proteinExistence type="predicted"/>
<evidence type="ECO:0000256" key="1">
    <source>
        <dbReference type="SAM" id="MobiDB-lite"/>
    </source>
</evidence>
<dbReference type="PATRIC" id="fig|264251.5.peg.228"/>
<feature type="transmembrane region" description="Helical" evidence="2">
    <location>
        <begin position="28"/>
        <end position="50"/>
    </location>
</feature>
<reference evidence="3 4" key="1">
    <citation type="submission" date="2014-05" db="EMBL/GenBank/DDBJ databases">
        <title>Cellulosimicrobium funkei U11 genome.</title>
        <authorList>
            <person name="Hu C."/>
            <person name="Gong Y."/>
            <person name="Wan W."/>
            <person name="Jiang M."/>
        </authorList>
    </citation>
    <scope>NUCLEOTIDE SEQUENCE [LARGE SCALE GENOMIC DNA]</scope>
    <source>
        <strain evidence="3 4">U11</strain>
    </source>
</reference>
<name>A0A0H2KXD0_9MICO</name>
<accession>A0A0H2KXD0</accession>
<protein>
    <submittedName>
        <fullName evidence="3">Uncharacterized protein</fullName>
    </submittedName>
</protein>
<dbReference type="EMBL" id="JNBQ01000001">
    <property type="protein sequence ID" value="KLN36479.1"/>
    <property type="molecule type" value="Genomic_DNA"/>
</dbReference>
<dbReference type="Proteomes" id="UP000035265">
    <property type="component" value="Unassembled WGS sequence"/>
</dbReference>
<comment type="caution">
    <text evidence="3">The sequence shown here is derived from an EMBL/GenBank/DDBJ whole genome shotgun (WGS) entry which is preliminary data.</text>
</comment>
<dbReference type="AlphaFoldDB" id="A0A0H2KXD0"/>
<sequence length="83" mass="8241">MTTTSEQAADSPLPTGTEGRDIPGHAGALARFVVSFALFVGGLVLMGSGMSGVDGGVWLFVGGLLAATLAFALPMAGTGTTER</sequence>
<keyword evidence="2" id="KW-1133">Transmembrane helix</keyword>
<keyword evidence="4" id="KW-1185">Reference proteome</keyword>